<dbReference type="InterPro" id="IPR017946">
    <property type="entry name" value="PLC-like_Pdiesterase_TIM-brl"/>
</dbReference>
<sequence length="456" mass="50598">MRLSTLLPALICLGLLGCQQRPQQSQPAPPSPERQALSQALAARGFMLTGLNNINYLGARQCAGLTLEAHRGSVRYPENSVNALIDALDNGFDVIETDVRLTGDDVWVIHHDARTGRATGTVDNQRRRIESMSYKKEWGYLRERDMASGALIDQLPPSFEEYAKTFARFASGGQKINIEVKTPASPQDLKILDYLAHTLIGQGRYYYSSLELRNLERLRDINDEVFLSFIQSPAKTSLNRLAADMKKGAGGDPIYLRNQSLLEDLQGYGNKRYKDKRYDSAAGLARLKKALKHDFGLALDIRHFRQSAIELMSAARRQGVQVATYTVNGHPYHEQGILALAAGRRPDAVIIDDSVYGFCSRFGVPSPRAFAGSTPQSRQLAALPRDLDLERLDLLDTYYPNGLYPAIGGSLKSFRGEQAPPFKPVLMDTHAGPREKDTGVDLHTQGAISIELRKQN</sequence>
<dbReference type="PANTHER" id="PTHR46211">
    <property type="entry name" value="GLYCEROPHOSPHORYL DIESTER PHOSPHODIESTERASE"/>
    <property type="match status" value="1"/>
</dbReference>
<evidence type="ECO:0000313" key="3">
    <source>
        <dbReference type="Proteomes" id="UP000006755"/>
    </source>
</evidence>
<gene>
    <name evidence="2" type="ORF">B3C1_00545</name>
</gene>
<dbReference type="EMBL" id="AMRI01000001">
    <property type="protein sequence ID" value="EKE77903.1"/>
    <property type="molecule type" value="Genomic_DNA"/>
</dbReference>
<proteinExistence type="predicted"/>
<dbReference type="GO" id="GO:0006629">
    <property type="term" value="P:lipid metabolic process"/>
    <property type="evidence" value="ECO:0007669"/>
    <property type="project" value="InterPro"/>
</dbReference>
<accession>K2JRA0</accession>
<dbReference type="InterPro" id="IPR030395">
    <property type="entry name" value="GP_PDE_dom"/>
</dbReference>
<dbReference type="AlphaFoldDB" id="K2JRA0"/>
<keyword evidence="3" id="KW-1185">Reference proteome</keyword>
<evidence type="ECO:0000313" key="2">
    <source>
        <dbReference type="EMBL" id="EKE77903.1"/>
    </source>
</evidence>
<dbReference type="STRING" id="745411.B3C1_00545"/>
<dbReference type="PROSITE" id="PS51257">
    <property type="entry name" value="PROKAR_LIPOPROTEIN"/>
    <property type="match status" value="1"/>
</dbReference>
<protein>
    <submittedName>
        <fullName evidence="2">Glycerophosphoryl diester phosphodiesterase</fullName>
    </submittedName>
</protein>
<dbReference type="RefSeq" id="WP_008482189.1">
    <property type="nucleotide sequence ID" value="NZ_AMRI01000001.1"/>
</dbReference>
<organism evidence="2 3">
    <name type="scientific">Gallaecimonas xiamenensis 3-C-1</name>
    <dbReference type="NCBI Taxonomy" id="745411"/>
    <lineage>
        <taxon>Bacteria</taxon>
        <taxon>Pseudomonadati</taxon>
        <taxon>Pseudomonadota</taxon>
        <taxon>Gammaproteobacteria</taxon>
        <taxon>Enterobacterales</taxon>
        <taxon>Gallaecimonadaceae</taxon>
        <taxon>Gallaecimonas</taxon>
    </lineage>
</organism>
<dbReference type="SUPFAM" id="SSF51695">
    <property type="entry name" value="PLC-like phosphodiesterases"/>
    <property type="match status" value="1"/>
</dbReference>
<comment type="caution">
    <text evidence="2">The sequence shown here is derived from an EMBL/GenBank/DDBJ whole genome shotgun (WGS) entry which is preliminary data.</text>
</comment>
<feature type="domain" description="GP-PDE" evidence="1">
    <location>
        <begin position="65"/>
        <end position="338"/>
    </location>
</feature>
<name>K2JRA0_9GAMM</name>
<dbReference type="Pfam" id="PF03009">
    <property type="entry name" value="GDPD"/>
    <property type="match status" value="1"/>
</dbReference>
<dbReference type="Gene3D" id="3.20.20.190">
    <property type="entry name" value="Phosphatidylinositol (PI) phosphodiesterase"/>
    <property type="match status" value="1"/>
</dbReference>
<dbReference type="eggNOG" id="COG0584">
    <property type="taxonomic scope" value="Bacteria"/>
</dbReference>
<evidence type="ECO:0000259" key="1">
    <source>
        <dbReference type="PROSITE" id="PS51704"/>
    </source>
</evidence>
<dbReference type="Proteomes" id="UP000006755">
    <property type="component" value="Unassembled WGS sequence"/>
</dbReference>
<dbReference type="GO" id="GO:0008081">
    <property type="term" value="F:phosphoric diester hydrolase activity"/>
    <property type="evidence" value="ECO:0007669"/>
    <property type="project" value="InterPro"/>
</dbReference>
<reference evidence="2 3" key="1">
    <citation type="journal article" date="2012" name="J. Bacteriol.">
        <title>Genome Sequence of Gallaecimonas xiamenensis Type Strain 3-C-1.</title>
        <authorList>
            <person name="Lai Q."/>
            <person name="Wang L."/>
            <person name="Wang W."/>
            <person name="Shao Z."/>
        </authorList>
    </citation>
    <scope>NUCLEOTIDE SEQUENCE [LARGE SCALE GENOMIC DNA]</scope>
    <source>
        <strain evidence="2 3">3-C-1</strain>
    </source>
</reference>
<dbReference type="PANTHER" id="PTHR46211:SF14">
    <property type="entry name" value="GLYCEROPHOSPHODIESTER PHOSPHODIESTERASE"/>
    <property type="match status" value="1"/>
</dbReference>
<dbReference type="PROSITE" id="PS51704">
    <property type="entry name" value="GP_PDE"/>
    <property type="match status" value="1"/>
</dbReference>